<dbReference type="AlphaFoldDB" id="A0A3R7MJK8"/>
<keyword evidence="3" id="KW-1185">Reference proteome</keyword>
<reference evidence="2 3" key="2">
    <citation type="submission" date="2019-01" db="EMBL/GenBank/DDBJ databases">
        <title>The decoding of complex shrimp genome reveals the adaptation for benthos swimmer, frequently molting mechanism and breeding impact on genome.</title>
        <authorList>
            <person name="Sun Y."/>
            <person name="Gao Y."/>
            <person name="Yu Y."/>
        </authorList>
    </citation>
    <scope>NUCLEOTIDE SEQUENCE [LARGE SCALE GENOMIC DNA]</scope>
    <source>
        <tissue evidence="2">Muscle</tissue>
    </source>
</reference>
<protein>
    <submittedName>
        <fullName evidence="2">Uncharacterized protein</fullName>
    </submittedName>
</protein>
<dbReference type="Proteomes" id="UP000283509">
    <property type="component" value="Unassembled WGS sequence"/>
</dbReference>
<feature type="compositionally biased region" description="Basic and acidic residues" evidence="1">
    <location>
        <begin position="130"/>
        <end position="139"/>
    </location>
</feature>
<evidence type="ECO:0000313" key="2">
    <source>
        <dbReference type="EMBL" id="ROT83462.1"/>
    </source>
</evidence>
<comment type="caution">
    <text evidence="2">The sequence shown here is derived from an EMBL/GenBank/DDBJ whole genome shotgun (WGS) entry which is preliminary data.</text>
</comment>
<organism evidence="2 3">
    <name type="scientific">Penaeus vannamei</name>
    <name type="common">Whiteleg shrimp</name>
    <name type="synonym">Litopenaeus vannamei</name>
    <dbReference type="NCBI Taxonomy" id="6689"/>
    <lineage>
        <taxon>Eukaryota</taxon>
        <taxon>Metazoa</taxon>
        <taxon>Ecdysozoa</taxon>
        <taxon>Arthropoda</taxon>
        <taxon>Crustacea</taxon>
        <taxon>Multicrustacea</taxon>
        <taxon>Malacostraca</taxon>
        <taxon>Eumalacostraca</taxon>
        <taxon>Eucarida</taxon>
        <taxon>Decapoda</taxon>
        <taxon>Dendrobranchiata</taxon>
        <taxon>Penaeoidea</taxon>
        <taxon>Penaeidae</taxon>
        <taxon>Penaeus</taxon>
    </lineage>
</organism>
<feature type="compositionally biased region" description="Basic and acidic residues" evidence="1">
    <location>
        <begin position="254"/>
        <end position="273"/>
    </location>
</feature>
<feature type="region of interest" description="Disordered" evidence="1">
    <location>
        <begin position="124"/>
        <end position="155"/>
    </location>
</feature>
<feature type="region of interest" description="Disordered" evidence="1">
    <location>
        <begin position="175"/>
        <end position="202"/>
    </location>
</feature>
<feature type="region of interest" description="Disordered" evidence="1">
    <location>
        <begin position="248"/>
        <end position="273"/>
    </location>
</feature>
<proteinExistence type="predicted"/>
<reference evidence="2 3" key="1">
    <citation type="submission" date="2018-04" db="EMBL/GenBank/DDBJ databases">
        <authorList>
            <person name="Zhang X."/>
            <person name="Yuan J."/>
            <person name="Li F."/>
            <person name="Xiang J."/>
        </authorList>
    </citation>
    <scope>NUCLEOTIDE SEQUENCE [LARGE SCALE GENOMIC DNA]</scope>
    <source>
        <tissue evidence="2">Muscle</tissue>
    </source>
</reference>
<evidence type="ECO:0000256" key="1">
    <source>
        <dbReference type="SAM" id="MobiDB-lite"/>
    </source>
</evidence>
<name>A0A3R7MJK8_PENVA</name>
<sequence>MEMISGRGQVRSGRAVVGLDVVSHTLPRSFRTPTTQPCCPPTTHPELPEDICSDPGCAGCQPDLCAGDPDLQFTGGSPFPAHIYPSVLTSGWGAGGEDDCLSCSLSSQPPCVCPDPRCSGSQVTPSPFWGHHEHHEHRQQQQQQTQSAETDVQVTRTASECTLPKLLSIEEQLTTALGRPPDAQVQTRSHNRKMPPASHRLSRSVEDLPKDIKEHILKCQCSCDHLGYGNFSATSLHTLPGLSNGCSSISTKNSSREDLSQDTTEIRQKNRGE</sequence>
<accession>A0A3R7MJK8</accession>
<dbReference type="EMBL" id="QCYY01000683">
    <property type="protein sequence ID" value="ROT83462.1"/>
    <property type="molecule type" value="Genomic_DNA"/>
</dbReference>
<gene>
    <name evidence="2" type="ORF">C7M84_023360</name>
</gene>
<evidence type="ECO:0000313" key="3">
    <source>
        <dbReference type="Proteomes" id="UP000283509"/>
    </source>
</evidence>